<dbReference type="AlphaFoldDB" id="A0A450UUE7"/>
<feature type="region of interest" description="Disordered" evidence="1">
    <location>
        <begin position="110"/>
        <end position="133"/>
    </location>
</feature>
<sequence>MATSSPARTFARATRIPENGSGDWPTYTTKSRRSAKNIRTPSSSIPAIPSRVPPKPSHHRRRLRSRFLTAQSFLRQDQKNHRHWKFLSSLSLTTLQSLSVRHRWICRGTSQIPNAPAGERRQRGQTEPRPATKVWPWFPGARACLRQTRGQANPSFIAGG</sequence>
<proteinExistence type="predicted"/>
<evidence type="ECO:0000256" key="1">
    <source>
        <dbReference type="SAM" id="MobiDB-lite"/>
    </source>
</evidence>
<gene>
    <name evidence="2" type="ORF">BECKLFY1418A_GA0070994_105526</name>
</gene>
<accession>A0A450UUE7</accession>
<feature type="region of interest" description="Disordered" evidence="1">
    <location>
        <begin position="1"/>
        <end position="62"/>
    </location>
</feature>
<reference evidence="2" key="1">
    <citation type="submission" date="2019-02" db="EMBL/GenBank/DDBJ databases">
        <authorList>
            <person name="Gruber-Vodicka R. H."/>
            <person name="Seah K. B. B."/>
        </authorList>
    </citation>
    <scope>NUCLEOTIDE SEQUENCE</scope>
    <source>
        <strain evidence="2">BECK_M6</strain>
    </source>
</reference>
<evidence type="ECO:0000313" key="2">
    <source>
        <dbReference type="EMBL" id="VFJ96105.1"/>
    </source>
</evidence>
<protein>
    <submittedName>
        <fullName evidence="2">Uncharacterized protein</fullName>
    </submittedName>
</protein>
<dbReference type="EMBL" id="CAADFH010000055">
    <property type="protein sequence ID" value="VFJ96105.1"/>
    <property type="molecule type" value="Genomic_DNA"/>
</dbReference>
<organism evidence="2">
    <name type="scientific">Candidatus Kentrum sp. LFY</name>
    <dbReference type="NCBI Taxonomy" id="2126342"/>
    <lineage>
        <taxon>Bacteria</taxon>
        <taxon>Pseudomonadati</taxon>
        <taxon>Pseudomonadota</taxon>
        <taxon>Gammaproteobacteria</taxon>
        <taxon>Candidatus Kentrum</taxon>
    </lineage>
</organism>
<name>A0A450UUE7_9GAMM</name>